<feature type="region of interest" description="Disordered" evidence="1">
    <location>
        <begin position="235"/>
        <end position="261"/>
    </location>
</feature>
<dbReference type="InterPro" id="IPR011333">
    <property type="entry name" value="SKP1/BTB/POZ_sf"/>
</dbReference>
<dbReference type="InterPro" id="IPR000210">
    <property type="entry name" value="BTB/POZ_dom"/>
</dbReference>
<dbReference type="PANTHER" id="PTHR24410">
    <property type="entry name" value="HL07962P-RELATED"/>
    <property type="match status" value="1"/>
</dbReference>
<evidence type="ECO:0000256" key="1">
    <source>
        <dbReference type="SAM" id="MobiDB-lite"/>
    </source>
</evidence>
<dbReference type="SMART" id="SM00225">
    <property type="entry name" value="BTB"/>
    <property type="match status" value="1"/>
</dbReference>
<accession>Q86Q27</accession>
<dbReference type="CDD" id="cd18186">
    <property type="entry name" value="BTB_POZ_ZBTB_KLHL-like"/>
    <property type="match status" value="1"/>
</dbReference>
<feature type="compositionally biased region" description="Polar residues" evidence="1">
    <location>
        <begin position="235"/>
        <end position="257"/>
    </location>
</feature>
<sequence>MAYSDPINGVIPKDNGFVSKMSDQILEFWNYNLYTDVIFAWRCCVKRVKAHQIVLAASSIYFQSLFSVIPGEKKLIYIDDIFVGTFYELVKYCYTGELVVNALNADELLRGARIMKLKGAIDICLRYMHNRTAVQQSMLTPPTTVPKIAGMNTTATISQYIPYVAGKRNDDLQWPRLLKGKGSSSPVENVITQKQWGPKGFQKNSGLHPKIPSAFNSFTFSPSISTDIRNMFSSSQSVASSNETSESNWSRDSTSPMNPGDKFVANIESSIIAKQLYEATTEGKENRFIGRVDNIWAY</sequence>
<gene>
    <name evidence="3" type="primary">mapotge'</name>
</gene>
<dbReference type="Pfam" id="PF00651">
    <property type="entry name" value="BTB"/>
    <property type="match status" value="1"/>
</dbReference>
<name>Q86Q27_CERCA</name>
<dbReference type="SUPFAM" id="SSF54695">
    <property type="entry name" value="POZ domain"/>
    <property type="match status" value="1"/>
</dbReference>
<dbReference type="OrthoDB" id="6482909at2759"/>
<reference evidence="3" key="1">
    <citation type="submission" date="2002-11" db="EMBL/GenBank/DDBJ databases">
        <title>Mapotge', a novel gene encoding a protein containing a BTB-POZ domain in the Mediterranean fruit fly, Ceratitis capitata.</title>
        <authorList>
            <person name="Untalan P.M."/>
            <person name="Haymer D.S."/>
        </authorList>
    </citation>
    <scope>NUCLEOTIDE SEQUENCE</scope>
    <source>
        <strain evidence="3">Maui Coffee 1993</strain>
    </source>
</reference>
<dbReference type="Gene3D" id="3.30.710.10">
    <property type="entry name" value="Potassium Channel Kv1.1, Chain A"/>
    <property type="match status" value="1"/>
</dbReference>
<protein>
    <submittedName>
        <fullName evidence="3">Mapotge' protein</fullName>
    </submittedName>
</protein>
<organism evidence="3">
    <name type="scientific">Ceratitis capitata</name>
    <name type="common">Mediterranean fruit fly</name>
    <name type="synonym">Tephritis capitata</name>
    <dbReference type="NCBI Taxonomy" id="7213"/>
    <lineage>
        <taxon>Eukaryota</taxon>
        <taxon>Metazoa</taxon>
        <taxon>Ecdysozoa</taxon>
        <taxon>Arthropoda</taxon>
        <taxon>Hexapoda</taxon>
        <taxon>Insecta</taxon>
        <taxon>Pterygota</taxon>
        <taxon>Neoptera</taxon>
        <taxon>Endopterygota</taxon>
        <taxon>Diptera</taxon>
        <taxon>Brachycera</taxon>
        <taxon>Muscomorpha</taxon>
        <taxon>Tephritoidea</taxon>
        <taxon>Tephritidae</taxon>
        <taxon>Ceratitis</taxon>
        <taxon>Ceratitis</taxon>
    </lineage>
</organism>
<dbReference type="PANTHER" id="PTHR24410:SF23">
    <property type="entry name" value="BTB DOMAIN-CONTAINING PROTEIN-RELATED"/>
    <property type="match status" value="1"/>
</dbReference>
<evidence type="ECO:0000313" key="3">
    <source>
        <dbReference type="EMBL" id="AAO26336.1"/>
    </source>
</evidence>
<dbReference type="EMBL" id="AY185206">
    <property type="protein sequence ID" value="AAO26336.1"/>
    <property type="molecule type" value="Genomic_DNA"/>
</dbReference>
<dbReference type="InterPro" id="IPR051481">
    <property type="entry name" value="BTB-POZ/Galectin-3-binding"/>
</dbReference>
<dbReference type="AlphaFoldDB" id="Q86Q27"/>
<feature type="domain" description="BTB" evidence="2">
    <location>
        <begin position="35"/>
        <end position="102"/>
    </location>
</feature>
<proteinExistence type="predicted"/>
<evidence type="ECO:0000259" key="2">
    <source>
        <dbReference type="PROSITE" id="PS50097"/>
    </source>
</evidence>
<dbReference type="PROSITE" id="PS50097">
    <property type="entry name" value="BTB"/>
    <property type="match status" value="1"/>
</dbReference>